<evidence type="ECO:0000313" key="3">
    <source>
        <dbReference type="EMBL" id="EJW89730.1"/>
    </source>
</evidence>
<dbReference type="PANTHER" id="PTHR43381">
    <property type="entry name" value="TRANSLATION INITIATION FACTOR IF-2-RELATED"/>
    <property type="match status" value="1"/>
</dbReference>
<dbReference type="InterPro" id="IPR009000">
    <property type="entry name" value="Transl_B-barrel_sf"/>
</dbReference>
<reference evidence="3" key="1">
    <citation type="journal article" date="2012" name="PLoS ONE">
        <title>Gene sets for utilization of primary and secondary nutrition supplies in the distal gut of endangered iberian lynx.</title>
        <authorList>
            <person name="Alcaide M."/>
            <person name="Messina E."/>
            <person name="Richter M."/>
            <person name="Bargiela R."/>
            <person name="Peplies J."/>
            <person name="Huws S.A."/>
            <person name="Newbold C.J."/>
            <person name="Golyshin P.N."/>
            <person name="Simon M.A."/>
            <person name="Lopez G."/>
            <person name="Yakimov M.M."/>
            <person name="Ferrer M."/>
        </authorList>
    </citation>
    <scope>NUCLEOTIDE SEQUENCE</scope>
</reference>
<evidence type="ECO:0000256" key="1">
    <source>
        <dbReference type="ARBA" id="ARBA00022741"/>
    </source>
</evidence>
<proteinExistence type="predicted"/>
<feature type="non-terminal residue" evidence="3">
    <location>
        <position position="1"/>
    </location>
</feature>
<gene>
    <name evidence="3" type="ORF">EVA_22163</name>
</gene>
<keyword evidence="2" id="KW-0342">GTP-binding</keyword>
<dbReference type="GO" id="GO:0005525">
    <property type="term" value="F:GTP binding"/>
    <property type="evidence" value="ECO:0007669"/>
    <property type="project" value="UniProtKB-KW"/>
</dbReference>
<name>J9BQ72_9ZZZZ</name>
<protein>
    <submittedName>
        <fullName evidence="3">Translation initiation factor IF-2</fullName>
    </submittedName>
</protein>
<dbReference type="Gene3D" id="2.40.30.10">
    <property type="entry name" value="Translation factors"/>
    <property type="match status" value="1"/>
</dbReference>
<keyword evidence="3" id="KW-0396">Initiation factor</keyword>
<dbReference type="SUPFAM" id="SSF50447">
    <property type="entry name" value="Translation proteins"/>
    <property type="match status" value="1"/>
</dbReference>
<dbReference type="AlphaFoldDB" id="J9BQ72"/>
<evidence type="ECO:0000256" key="2">
    <source>
        <dbReference type="ARBA" id="ARBA00023134"/>
    </source>
</evidence>
<keyword evidence="3" id="KW-0648">Protein biosynthesis</keyword>
<accession>J9BQ72</accession>
<dbReference type="GO" id="GO:0005829">
    <property type="term" value="C:cytosol"/>
    <property type="evidence" value="ECO:0007669"/>
    <property type="project" value="TreeGrafter"/>
</dbReference>
<sequence length="86" mass="9525">TYSVIYKAIEDIDAARIGMLKPTEEEVQTGAAEVRDTFRVPKAGLIAGCMVTEGEISRDDRVRVVRDGVVVFDGVFGSMRRFKDDV</sequence>
<dbReference type="GO" id="GO:0003743">
    <property type="term" value="F:translation initiation factor activity"/>
    <property type="evidence" value="ECO:0007669"/>
    <property type="project" value="UniProtKB-KW"/>
</dbReference>
<organism evidence="3">
    <name type="scientific">gut metagenome</name>
    <dbReference type="NCBI Taxonomy" id="749906"/>
    <lineage>
        <taxon>unclassified sequences</taxon>
        <taxon>metagenomes</taxon>
        <taxon>organismal metagenomes</taxon>
    </lineage>
</organism>
<dbReference type="FunFam" id="2.40.30.10:FF:000008">
    <property type="entry name" value="Translation initiation factor IF-2"/>
    <property type="match status" value="1"/>
</dbReference>
<feature type="non-terminal residue" evidence="3">
    <location>
        <position position="86"/>
    </location>
</feature>
<dbReference type="PANTHER" id="PTHR43381:SF5">
    <property type="entry name" value="TR-TYPE G DOMAIN-CONTAINING PROTEIN"/>
    <property type="match status" value="1"/>
</dbReference>
<dbReference type="InterPro" id="IPR015760">
    <property type="entry name" value="TIF_IF2"/>
</dbReference>
<keyword evidence="1" id="KW-0547">Nucleotide-binding</keyword>
<comment type="caution">
    <text evidence="3">The sequence shown here is derived from an EMBL/GenBank/DDBJ whole genome shotgun (WGS) entry which is preliminary data.</text>
</comment>
<dbReference type="EMBL" id="AMCI01009298">
    <property type="protein sequence ID" value="EJW89730.1"/>
    <property type="molecule type" value="Genomic_DNA"/>
</dbReference>